<organism evidence="2 3">
    <name type="scientific">Mesorhizobium sangaii</name>
    <dbReference type="NCBI Taxonomy" id="505389"/>
    <lineage>
        <taxon>Bacteria</taxon>
        <taxon>Pseudomonadati</taxon>
        <taxon>Pseudomonadota</taxon>
        <taxon>Alphaproteobacteria</taxon>
        <taxon>Hyphomicrobiales</taxon>
        <taxon>Phyllobacteriaceae</taxon>
        <taxon>Mesorhizobium</taxon>
    </lineage>
</organism>
<dbReference type="Proteomes" id="UP000556329">
    <property type="component" value="Unassembled WGS sequence"/>
</dbReference>
<dbReference type="SUPFAM" id="SSF52266">
    <property type="entry name" value="SGNH hydrolase"/>
    <property type="match status" value="1"/>
</dbReference>
<sequence length="704" mass="74329">MARPATAAVRLLTGEREPVRLATTGNIVLSGLKTIDGVLTEVGDRVLVTNQSDQSTNGIYTASEGVWYRAADARTSRTMQKGTTVYVQLGSGNGAKTYQFNTLDPVIGTTSLSITGDADPVLKSDIVDEDDMHSNSDQKVPTQQSVKAYVDNNILLAYGGAKAALAAKAVDMWNGVSTQIECFGDSTMLGVDAGLGGITPQPAPDKLQSVLRDYYFSSAVTVTNRAVSGSRSQQMLEGTDGSGSTFEAKMAVSTAEIVICNHCINDCQNVPPTTPDQYRKNLLAFVNTCIKYGKIPILQTPNPMFAIAALGTPDKANRLKNYVQIMRDVALATDAPLIEVYDMINSWVRTGRYRVSDLVPDGCHPTVITYRAIGLQMATPFLHPHAGLAGPEQFISTIEGAVTIDPANAPLPAPATRTGFQLISDAIDHAKSLKVVVRVDAPGLDICIAYPIWAGGKNGVDVAWDQVSVGGINQLSTAAFGGDFVHDHEVCIARDVPVGLHLLTMASGGGTASLGLSYVRSRRTRTKKAFVGGAQSRDLWRDRALQTITHYGAGPDSAFIEDDLLISPHFAAGGLDITFNSNMAKDTQFILYGVTTVASGGAGPLTARMGVGVGLDASGFVNVYQLTGAATYATTALNAVDFSGVARQWRLILAAGTSNLQVFVSGANLGTVALTGPYLGGFMGARANGAGKTIIVTDLRDIEH</sequence>
<dbReference type="AlphaFoldDB" id="A0A841PV26"/>
<evidence type="ECO:0000313" key="3">
    <source>
        <dbReference type="Proteomes" id="UP000556329"/>
    </source>
</evidence>
<dbReference type="CDD" id="cd00229">
    <property type="entry name" value="SGNH_hydrolase"/>
    <property type="match status" value="1"/>
</dbReference>
<name>A0A841PV26_9HYPH</name>
<comment type="caution">
    <text evidence="2">The sequence shown here is derived from an EMBL/GenBank/DDBJ whole genome shotgun (WGS) entry which is preliminary data.</text>
</comment>
<gene>
    <name evidence="2" type="ORF">HNQ71_004895</name>
</gene>
<dbReference type="Pfam" id="PF13472">
    <property type="entry name" value="Lipase_GDSL_2"/>
    <property type="match status" value="1"/>
</dbReference>
<dbReference type="InterPro" id="IPR036514">
    <property type="entry name" value="SGNH_hydro_sf"/>
</dbReference>
<evidence type="ECO:0000313" key="2">
    <source>
        <dbReference type="EMBL" id="MBB6412205.1"/>
    </source>
</evidence>
<dbReference type="RefSeq" id="WP_184875092.1">
    <property type="nucleotide sequence ID" value="NZ_JACHEF010000005.1"/>
</dbReference>
<reference evidence="2 3" key="1">
    <citation type="submission" date="2020-08" db="EMBL/GenBank/DDBJ databases">
        <title>Genomic Encyclopedia of Type Strains, Phase IV (KMG-IV): sequencing the most valuable type-strain genomes for metagenomic binning, comparative biology and taxonomic classification.</title>
        <authorList>
            <person name="Goeker M."/>
        </authorList>
    </citation>
    <scope>NUCLEOTIDE SEQUENCE [LARGE SCALE GENOMIC DNA]</scope>
    <source>
        <strain evidence="2 3">DSM 100039</strain>
    </source>
</reference>
<feature type="domain" description="SGNH hydrolase-type esterase" evidence="1">
    <location>
        <begin position="182"/>
        <end position="372"/>
    </location>
</feature>
<proteinExistence type="predicted"/>
<accession>A0A841PV26</accession>
<dbReference type="Gene3D" id="3.40.50.1110">
    <property type="entry name" value="SGNH hydrolase"/>
    <property type="match status" value="1"/>
</dbReference>
<dbReference type="InterPro" id="IPR013830">
    <property type="entry name" value="SGNH_hydro"/>
</dbReference>
<dbReference type="EMBL" id="JACHEF010000005">
    <property type="protein sequence ID" value="MBB6412205.1"/>
    <property type="molecule type" value="Genomic_DNA"/>
</dbReference>
<dbReference type="GO" id="GO:0016788">
    <property type="term" value="F:hydrolase activity, acting on ester bonds"/>
    <property type="evidence" value="ECO:0007669"/>
    <property type="project" value="UniProtKB-ARBA"/>
</dbReference>
<evidence type="ECO:0000259" key="1">
    <source>
        <dbReference type="Pfam" id="PF13472"/>
    </source>
</evidence>
<protein>
    <recommendedName>
        <fullName evidence="1">SGNH hydrolase-type esterase domain-containing protein</fullName>
    </recommendedName>
</protein>
<keyword evidence="3" id="KW-1185">Reference proteome</keyword>